<organism evidence="1">
    <name type="scientific">Fagus sylvatica</name>
    <name type="common">Beechnut</name>
    <dbReference type="NCBI Taxonomy" id="28930"/>
    <lineage>
        <taxon>Eukaryota</taxon>
        <taxon>Viridiplantae</taxon>
        <taxon>Streptophyta</taxon>
        <taxon>Embryophyta</taxon>
        <taxon>Tracheophyta</taxon>
        <taxon>Spermatophyta</taxon>
        <taxon>Magnoliopsida</taxon>
        <taxon>eudicotyledons</taxon>
        <taxon>Gunneridae</taxon>
        <taxon>Pentapetalae</taxon>
        <taxon>rosids</taxon>
        <taxon>fabids</taxon>
        <taxon>Fagales</taxon>
        <taxon>Fagaceae</taxon>
        <taxon>Fagus</taxon>
    </lineage>
</organism>
<dbReference type="Gene3D" id="3.40.50.720">
    <property type="entry name" value="NAD(P)-binding Rossmann-like Domain"/>
    <property type="match status" value="1"/>
</dbReference>
<proteinExistence type="predicted"/>
<name>A0A2N9EVR4_FAGSY</name>
<sequence>MCNRKPLIPNMILDETWFSDPVTGEELKLWYMLSKTLAEEAVWKFAKENGLEDTQNRLSSWQGNNFLE</sequence>
<reference evidence="1" key="1">
    <citation type="submission" date="2018-02" db="EMBL/GenBank/DDBJ databases">
        <authorList>
            <person name="Cohen D.B."/>
            <person name="Kent A.D."/>
        </authorList>
    </citation>
    <scope>NUCLEOTIDE SEQUENCE</scope>
</reference>
<accession>A0A2N9EVR4</accession>
<dbReference type="AlphaFoldDB" id="A0A2N9EVR4"/>
<protein>
    <submittedName>
        <fullName evidence="1">Uncharacterized protein</fullName>
    </submittedName>
</protein>
<evidence type="ECO:0000313" key="1">
    <source>
        <dbReference type="EMBL" id="SPC78883.1"/>
    </source>
</evidence>
<gene>
    <name evidence="1" type="ORF">FSB_LOCUS6765</name>
</gene>
<dbReference type="EMBL" id="OIVN01000355">
    <property type="protein sequence ID" value="SPC78883.1"/>
    <property type="molecule type" value="Genomic_DNA"/>
</dbReference>